<organism evidence="5 6">
    <name type="scientific">Penicillium brevicompactum</name>
    <dbReference type="NCBI Taxonomy" id="5074"/>
    <lineage>
        <taxon>Eukaryota</taxon>
        <taxon>Fungi</taxon>
        <taxon>Dikarya</taxon>
        <taxon>Ascomycota</taxon>
        <taxon>Pezizomycotina</taxon>
        <taxon>Eurotiomycetes</taxon>
        <taxon>Eurotiomycetidae</taxon>
        <taxon>Eurotiales</taxon>
        <taxon>Aspergillaceae</taxon>
        <taxon>Penicillium</taxon>
    </lineage>
</organism>
<evidence type="ECO:0000256" key="4">
    <source>
        <dbReference type="ARBA" id="ARBA00023242"/>
    </source>
</evidence>
<name>A0A9W9QEF4_PENBR</name>
<gene>
    <name evidence="5" type="ORF">N7452_006925</name>
</gene>
<dbReference type="InterPro" id="IPR001138">
    <property type="entry name" value="Zn2Cys6_DnaBD"/>
</dbReference>
<dbReference type="InterPro" id="IPR053175">
    <property type="entry name" value="DHMBA_Reg_Transcription_Factor"/>
</dbReference>
<dbReference type="Proteomes" id="UP001147695">
    <property type="component" value="Unassembled WGS sequence"/>
</dbReference>
<evidence type="ECO:0000256" key="1">
    <source>
        <dbReference type="ARBA" id="ARBA00023015"/>
    </source>
</evidence>
<evidence type="ECO:0000313" key="5">
    <source>
        <dbReference type="EMBL" id="KAJ5334522.1"/>
    </source>
</evidence>
<comment type="caution">
    <text evidence="5">The sequence shown here is derived from an EMBL/GenBank/DDBJ whole genome shotgun (WGS) entry which is preliminary data.</text>
</comment>
<keyword evidence="4" id="KW-0539">Nucleus</keyword>
<protein>
    <recommendedName>
        <fullName evidence="7">Zn(2)-C6 fungal-type domain-containing protein</fullName>
    </recommendedName>
</protein>
<dbReference type="PANTHER" id="PTHR38791">
    <property type="entry name" value="ZN(II)2CYS6 TRANSCRIPTION FACTOR (EUROFUNG)-RELATED-RELATED"/>
    <property type="match status" value="1"/>
</dbReference>
<dbReference type="InterPro" id="IPR021858">
    <property type="entry name" value="Fun_TF"/>
</dbReference>
<reference evidence="5" key="1">
    <citation type="submission" date="2022-12" db="EMBL/GenBank/DDBJ databases">
        <authorList>
            <person name="Petersen C."/>
        </authorList>
    </citation>
    <scope>NUCLEOTIDE SEQUENCE</scope>
    <source>
        <strain evidence="5">IBT 35673</strain>
    </source>
</reference>
<dbReference type="GO" id="GO:0003677">
    <property type="term" value="F:DNA binding"/>
    <property type="evidence" value="ECO:0007669"/>
    <property type="project" value="UniProtKB-KW"/>
</dbReference>
<evidence type="ECO:0000256" key="3">
    <source>
        <dbReference type="ARBA" id="ARBA00023163"/>
    </source>
</evidence>
<dbReference type="EMBL" id="JAPZBQ010000004">
    <property type="protein sequence ID" value="KAJ5334522.1"/>
    <property type="molecule type" value="Genomic_DNA"/>
</dbReference>
<accession>A0A9W9QEF4</accession>
<dbReference type="Pfam" id="PF11951">
    <property type="entry name" value="Fungal_trans_2"/>
    <property type="match status" value="1"/>
</dbReference>
<evidence type="ECO:0000313" key="6">
    <source>
        <dbReference type="Proteomes" id="UP001147695"/>
    </source>
</evidence>
<dbReference type="AlphaFoldDB" id="A0A9W9QEF4"/>
<keyword evidence="3" id="KW-0804">Transcription</keyword>
<dbReference type="GO" id="GO:0008270">
    <property type="term" value="F:zinc ion binding"/>
    <property type="evidence" value="ECO:0007669"/>
    <property type="project" value="InterPro"/>
</dbReference>
<sequence length="529" mass="58927">MSPCSQTRPRVSKSCANCRAVKRRSFLVASLLIYVSPQCDKQVPHCGQCIRTHDACAGYRDEWDLHFRDQTSQTITRVKEKEASAKAISTPPPVRSPIPSIDDIGVSYFVNNFVAGGHSSARGHLNYVSTIYRSNERHPTLVASMAAVGLVALANSAQQPGLVSHARAKYSEAIQQVNFALMSPTESLKDDILMSVISLGVFENVSNFPSWARHVQGAAALVVARGKSQFTNTAAILMFNQVRADMVVACIHDHKPFPEDLRELQEEAVKHTAASGAFWLLGVLASRHVNLLWKVRQNDPRINWTALLEEATALQLDFERLLGALAIEEPYSTIREPGADPEIIYNGRYDLYPSSWAIRVWNNARMLQMIVCNIIYFLLTKSLTMNLTPVLRTHATLRLQQTLQIQSKLENDMLATVPQALGYIPSSPQSHVAIGHSSPANVSGSYLLTWCLYTVGQSTVVQSPTRQWVIRRMREIGQNTGISVALQLLEDIVKLDELQQAVNDDKPRGVVDVLDIREKARRLPEEQWA</sequence>
<reference evidence="5" key="2">
    <citation type="journal article" date="2023" name="IMA Fungus">
        <title>Comparative genomic study of the Penicillium genus elucidates a diverse pangenome and 15 lateral gene transfer events.</title>
        <authorList>
            <person name="Petersen C."/>
            <person name="Sorensen T."/>
            <person name="Nielsen M.R."/>
            <person name="Sondergaard T.E."/>
            <person name="Sorensen J.L."/>
            <person name="Fitzpatrick D.A."/>
            <person name="Frisvad J.C."/>
            <person name="Nielsen K.L."/>
        </authorList>
    </citation>
    <scope>NUCLEOTIDE SEQUENCE</scope>
    <source>
        <strain evidence="5">IBT 35673</strain>
    </source>
</reference>
<keyword evidence="2" id="KW-0238">DNA-binding</keyword>
<keyword evidence="1" id="KW-0805">Transcription regulation</keyword>
<evidence type="ECO:0008006" key="7">
    <source>
        <dbReference type="Google" id="ProtNLM"/>
    </source>
</evidence>
<evidence type="ECO:0000256" key="2">
    <source>
        <dbReference type="ARBA" id="ARBA00023125"/>
    </source>
</evidence>
<dbReference type="Gene3D" id="4.10.240.10">
    <property type="entry name" value="Zn(2)-C6 fungal-type DNA-binding domain"/>
    <property type="match status" value="1"/>
</dbReference>
<dbReference type="PANTHER" id="PTHR38791:SF5">
    <property type="entry name" value="TRANSCRIPTION FACTOR DBAG-RELATED"/>
    <property type="match status" value="1"/>
</dbReference>
<dbReference type="CDD" id="cd00067">
    <property type="entry name" value="GAL4"/>
    <property type="match status" value="1"/>
</dbReference>
<dbReference type="InterPro" id="IPR036864">
    <property type="entry name" value="Zn2-C6_fun-type_DNA-bd_sf"/>
</dbReference>
<proteinExistence type="predicted"/>
<dbReference type="GO" id="GO:0000981">
    <property type="term" value="F:DNA-binding transcription factor activity, RNA polymerase II-specific"/>
    <property type="evidence" value="ECO:0007669"/>
    <property type="project" value="InterPro"/>
</dbReference>